<accession>A0ABQ3SLJ7</accession>
<reference evidence="2" key="1">
    <citation type="submission" date="2023-07" db="EMBL/GenBank/DDBJ databases">
        <title>Whole genome shotgun sequence of Streptomyces nojiriensis NBRC 13794.</title>
        <authorList>
            <person name="Komaki H."/>
            <person name="Tamura T."/>
        </authorList>
    </citation>
    <scope>NUCLEOTIDE SEQUENCE [LARGE SCALE GENOMIC DNA]</scope>
    <source>
        <strain evidence="2">NBRC 13794</strain>
    </source>
</reference>
<dbReference type="InterPro" id="IPR016181">
    <property type="entry name" value="Acyl_CoA_acyltransferase"/>
</dbReference>
<proteinExistence type="predicted"/>
<protein>
    <recommendedName>
        <fullName evidence="3">N-acetyltransferase domain-containing protein</fullName>
    </recommendedName>
</protein>
<keyword evidence="2" id="KW-1185">Reference proteome</keyword>
<organism evidence="1 2">
    <name type="scientific">Streptomyces nojiriensis</name>
    <dbReference type="NCBI Taxonomy" id="66374"/>
    <lineage>
        <taxon>Bacteria</taxon>
        <taxon>Bacillati</taxon>
        <taxon>Actinomycetota</taxon>
        <taxon>Actinomycetes</taxon>
        <taxon>Kitasatosporales</taxon>
        <taxon>Streptomycetaceae</taxon>
        <taxon>Streptomyces</taxon>
    </lineage>
</organism>
<evidence type="ECO:0000313" key="1">
    <source>
        <dbReference type="EMBL" id="GHI68730.1"/>
    </source>
</evidence>
<dbReference type="CDD" id="cd04301">
    <property type="entry name" value="NAT_SF"/>
    <property type="match status" value="1"/>
</dbReference>
<dbReference type="EMBL" id="BNEC01000003">
    <property type="protein sequence ID" value="GHI68730.1"/>
    <property type="molecule type" value="Genomic_DNA"/>
</dbReference>
<comment type="caution">
    <text evidence="1">The sequence shown here is derived from an EMBL/GenBank/DDBJ whole genome shotgun (WGS) entry which is preliminary data.</text>
</comment>
<dbReference type="Proteomes" id="UP000613974">
    <property type="component" value="Unassembled WGS sequence"/>
</dbReference>
<sequence length="121" mass="13820">MPQWNLATLLRHRTEDFWLYYALRNGAGLQQLRVCERSGHDFARLTWQSCAGCHRAHIVKVRVTSEWQRQGYGTRMITSRPAETVRSRPVSLGTCGSPFPRTWTNPWLAHSSGNCATADTM</sequence>
<name>A0ABQ3SLJ7_9ACTN</name>
<evidence type="ECO:0008006" key="3">
    <source>
        <dbReference type="Google" id="ProtNLM"/>
    </source>
</evidence>
<gene>
    <name evidence="1" type="ORF">Snoj_26480</name>
</gene>
<dbReference type="SUPFAM" id="SSF55729">
    <property type="entry name" value="Acyl-CoA N-acyltransferases (Nat)"/>
    <property type="match status" value="1"/>
</dbReference>
<evidence type="ECO:0000313" key="2">
    <source>
        <dbReference type="Proteomes" id="UP000613974"/>
    </source>
</evidence>